<evidence type="ECO:0000313" key="3">
    <source>
        <dbReference type="Proteomes" id="UP001299220"/>
    </source>
</evidence>
<keyword evidence="1" id="KW-0472">Membrane</keyword>
<organism evidence="2 3">
    <name type="scientific">Anaeromassilibacillus senegalensis</name>
    <dbReference type="NCBI Taxonomy" id="1673717"/>
    <lineage>
        <taxon>Bacteria</taxon>
        <taxon>Bacillati</taxon>
        <taxon>Bacillota</taxon>
        <taxon>Clostridia</taxon>
        <taxon>Eubacteriales</taxon>
        <taxon>Acutalibacteraceae</taxon>
        <taxon>Anaeromassilibacillus</taxon>
    </lineage>
</organism>
<feature type="transmembrane region" description="Helical" evidence="1">
    <location>
        <begin position="157"/>
        <end position="174"/>
    </location>
</feature>
<comment type="caution">
    <text evidence="2">The sequence shown here is derived from an EMBL/GenBank/DDBJ whole genome shotgun (WGS) entry which is preliminary data.</text>
</comment>
<keyword evidence="3" id="KW-1185">Reference proteome</keyword>
<feature type="transmembrane region" description="Helical" evidence="1">
    <location>
        <begin position="43"/>
        <end position="69"/>
    </location>
</feature>
<accession>A0ABS9CMU1</accession>
<keyword evidence="1" id="KW-0812">Transmembrane</keyword>
<evidence type="ECO:0000313" key="2">
    <source>
        <dbReference type="EMBL" id="MCF2652460.1"/>
    </source>
</evidence>
<dbReference type="InterPro" id="IPR024529">
    <property type="entry name" value="ECF_trnsprt_substrate-spec"/>
</dbReference>
<feature type="transmembrane region" description="Helical" evidence="1">
    <location>
        <begin position="106"/>
        <end position="126"/>
    </location>
</feature>
<feature type="transmembrane region" description="Helical" evidence="1">
    <location>
        <begin position="81"/>
        <end position="100"/>
    </location>
</feature>
<dbReference type="RefSeq" id="WP_235323514.1">
    <property type="nucleotide sequence ID" value="NZ_JAFBIT010000002.1"/>
</dbReference>
<proteinExistence type="predicted"/>
<protein>
    <submittedName>
        <fullName evidence="2">ECF transporter S component</fullName>
    </submittedName>
</protein>
<sequence>MKKQSVKNLVLGALFLALALLLPFVTGQIPQIGQMLCPMHLPVLLAGFVCGGPIGAAVGFIAPLLRFLIFSMPPLMNAIPMAFELLTYGLVSGLLYGLAFRKKNLGTLYASLLIAMVAGRVVWGVVKLIMTGIAGDAGAFTFAAFISGAITTALPGIIVQIVLIPAIVVALRRAKLID</sequence>
<evidence type="ECO:0000256" key="1">
    <source>
        <dbReference type="SAM" id="Phobius"/>
    </source>
</evidence>
<dbReference type="Gene3D" id="1.10.1760.20">
    <property type="match status" value="1"/>
</dbReference>
<dbReference type="Pfam" id="PF12822">
    <property type="entry name" value="ECF_trnsprt"/>
    <property type="match status" value="1"/>
</dbReference>
<name>A0ABS9CMU1_9FIRM</name>
<reference evidence="2 3" key="1">
    <citation type="submission" date="2020-12" db="EMBL/GenBank/DDBJ databases">
        <title>Whole genome sequences of gut porcine anaerobes.</title>
        <authorList>
            <person name="Kubasova T."/>
            <person name="Jahodarova E."/>
            <person name="Rychlik I."/>
        </authorList>
    </citation>
    <scope>NUCLEOTIDE SEQUENCE [LARGE SCALE GENOMIC DNA]</scope>
    <source>
        <strain evidence="2 3">An867</strain>
    </source>
</reference>
<dbReference type="Proteomes" id="UP001299220">
    <property type="component" value="Unassembled WGS sequence"/>
</dbReference>
<gene>
    <name evidence="2" type="ORF">JQM67_07580</name>
</gene>
<keyword evidence="1" id="KW-1133">Transmembrane helix</keyword>
<dbReference type="EMBL" id="JAFBIT010000002">
    <property type="protein sequence ID" value="MCF2652460.1"/>
    <property type="molecule type" value="Genomic_DNA"/>
</dbReference>